<evidence type="ECO:0000256" key="6">
    <source>
        <dbReference type="HAMAP-Rule" id="MF_00658"/>
    </source>
</evidence>
<comment type="subcellular location">
    <subcellularLocation>
        <location evidence="6">Cytoplasm</location>
    </subcellularLocation>
</comment>
<dbReference type="InterPro" id="IPR029028">
    <property type="entry name" value="Alpha/beta_knot_MTases"/>
</dbReference>
<dbReference type="InterPro" id="IPR029026">
    <property type="entry name" value="tRNA_m1G_MTases_N"/>
</dbReference>
<evidence type="ECO:0000256" key="3">
    <source>
        <dbReference type="ARBA" id="ARBA00022679"/>
    </source>
</evidence>
<evidence type="ECO:0000313" key="7">
    <source>
        <dbReference type="EMBL" id="MBS4884152.1"/>
    </source>
</evidence>
<organism evidence="7 8">
    <name type="scientific">Amedibacillus dolichus</name>
    <dbReference type="NCBI Taxonomy" id="31971"/>
    <lineage>
        <taxon>Bacteria</taxon>
        <taxon>Bacillati</taxon>
        <taxon>Bacillota</taxon>
        <taxon>Erysipelotrichia</taxon>
        <taxon>Erysipelotrichales</taxon>
        <taxon>Erysipelotrichaceae</taxon>
        <taxon>Amedibacillus</taxon>
    </lineage>
</organism>
<accession>A0A942WH80</accession>
<gene>
    <name evidence="6 7" type="primary">rlmH</name>
    <name evidence="7" type="ORF">KHZ85_05235</name>
</gene>
<keyword evidence="6" id="KW-0963">Cytoplasm</keyword>
<comment type="subunit">
    <text evidence="6">Homodimer.</text>
</comment>
<dbReference type="NCBIfam" id="NF000985">
    <property type="entry name" value="PRK00103.1-3"/>
    <property type="match status" value="1"/>
</dbReference>
<protein>
    <recommendedName>
        <fullName evidence="6">Ribosomal RNA large subunit methyltransferase H</fullName>
        <ecNumber evidence="6">2.1.1.177</ecNumber>
    </recommendedName>
    <alternativeName>
        <fullName evidence="6">23S rRNA (pseudouridine1915-N3)-methyltransferase</fullName>
    </alternativeName>
    <alternativeName>
        <fullName evidence="6">23S rRNA m3Psi1915 methyltransferase</fullName>
    </alternativeName>
    <alternativeName>
        <fullName evidence="6">rRNA (pseudouridine-N3-)-methyltransferase RlmH</fullName>
    </alternativeName>
</protein>
<dbReference type="AlphaFoldDB" id="A0A942WH80"/>
<dbReference type="EMBL" id="JAGZMZ010000010">
    <property type="protein sequence ID" value="MBS4884152.1"/>
    <property type="molecule type" value="Genomic_DNA"/>
</dbReference>
<dbReference type="PIRSF" id="PIRSF004505">
    <property type="entry name" value="MT_bac"/>
    <property type="match status" value="1"/>
</dbReference>
<name>A0A942WH80_9FIRM</name>
<dbReference type="Proteomes" id="UP000753219">
    <property type="component" value="Unassembled WGS sequence"/>
</dbReference>
<dbReference type="Pfam" id="PF02590">
    <property type="entry name" value="SPOUT_MTase"/>
    <property type="match status" value="1"/>
</dbReference>
<feature type="binding site" evidence="6">
    <location>
        <position position="108"/>
    </location>
    <ligand>
        <name>S-adenosyl-L-methionine</name>
        <dbReference type="ChEBI" id="CHEBI:59789"/>
    </ligand>
</feature>
<evidence type="ECO:0000313" key="8">
    <source>
        <dbReference type="Proteomes" id="UP000753219"/>
    </source>
</evidence>
<dbReference type="GO" id="GO:0005737">
    <property type="term" value="C:cytoplasm"/>
    <property type="evidence" value="ECO:0007669"/>
    <property type="project" value="UniProtKB-SubCell"/>
</dbReference>
<proteinExistence type="inferred from homology"/>
<dbReference type="InterPro" id="IPR003742">
    <property type="entry name" value="RlmH-like"/>
</dbReference>
<evidence type="ECO:0000256" key="1">
    <source>
        <dbReference type="ARBA" id="ARBA00022552"/>
    </source>
</evidence>
<evidence type="ECO:0000256" key="4">
    <source>
        <dbReference type="ARBA" id="ARBA00022691"/>
    </source>
</evidence>
<dbReference type="PANTHER" id="PTHR33603">
    <property type="entry name" value="METHYLTRANSFERASE"/>
    <property type="match status" value="1"/>
</dbReference>
<dbReference type="GO" id="GO:0070038">
    <property type="term" value="F:rRNA (pseudouridine-N3-)-methyltransferase activity"/>
    <property type="evidence" value="ECO:0007669"/>
    <property type="project" value="UniProtKB-UniRule"/>
</dbReference>
<dbReference type="Gene3D" id="3.40.1280.10">
    <property type="match status" value="1"/>
</dbReference>
<dbReference type="EC" id="2.1.1.177" evidence="6"/>
<dbReference type="PANTHER" id="PTHR33603:SF1">
    <property type="entry name" value="RIBOSOMAL RNA LARGE SUBUNIT METHYLTRANSFERASE H"/>
    <property type="match status" value="1"/>
</dbReference>
<comment type="caution">
    <text evidence="7">The sequence shown here is derived from an EMBL/GenBank/DDBJ whole genome shotgun (WGS) entry which is preliminary data.</text>
</comment>
<comment type="function">
    <text evidence="6">Specifically methylates the pseudouridine at position 1915 (m3Psi1915) in 23S rRNA.</text>
</comment>
<comment type="similarity">
    <text evidence="5 6">Belongs to the RNA methyltransferase RlmH family.</text>
</comment>
<keyword evidence="1 6" id="KW-0698">rRNA processing</keyword>
<dbReference type="SUPFAM" id="SSF75217">
    <property type="entry name" value="alpha/beta knot"/>
    <property type="match status" value="1"/>
</dbReference>
<reference evidence="7" key="1">
    <citation type="submission" date="2021-02" db="EMBL/GenBank/DDBJ databases">
        <title>Infant gut strain persistence is associated with maternal origin, phylogeny, and functional potential including surface adhesion and iron acquisition.</title>
        <authorList>
            <person name="Lou Y.C."/>
        </authorList>
    </citation>
    <scope>NUCLEOTIDE SEQUENCE</scope>
    <source>
        <strain evidence="7">L3_108_103G1_dasL3_108_103G1_concoct_2</strain>
    </source>
</reference>
<evidence type="ECO:0000256" key="5">
    <source>
        <dbReference type="ARBA" id="ARBA00038303"/>
    </source>
</evidence>
<comment type="catalytic activity">
    <reaction evidence="6">
        <text>pseudouridine(1915) in 23S rRNA + S-adenosyl-L-methionine = N(3)-methylpseudouridine(1915) in 23S rRNA + S-adenosyl-L-homocysteine + H(+)</text>
        <dbReference type="Rhea" id="RHEA:42752"/>
        <dbReference type="Rhea" id="RHEA-COMP:10221"/>
        <dbReference type="Rhea" id="RHEA-COMP:10222"/>
        <dbReference type="ChEBI" id="CHEBI:15378"/>
        <dbReference type="ChEBI" id="CHEBI:57856"/>
        <dbReference type="ChEBI" id="CHEBI:59789"/>
        <dbReference type="ChEBI" id="CHEBI:65314"/>
        <dbReference type="ChEBI" id="CHEBI:74486"/>
        <dbReference type="EC" id="2.1.1.177"/>
    </reaction>
</comment>
<dbReference type="CDD" id="cd18081">
    <property type="entry name" value="RlmH-like"/>
    <property type="match status" value="1"/>
</dbReference>
<sequence length="159" mass="18338">MMIRIIAVGKLKEKALSMLVEEYTKRLRPFTKLEIVEVADESAPMSNSDASNAMVKEKEGERILAKIKDNEYVILLDLWGEMMSSEAFAKKLEQLQTYSTSNLTFVIAGSLGPGENVYRRCNARLKLSEMTFTHQMTRVILLEQVYRAYMIRNHNPYHK</sequence>
<keyword evidence="2 6" id="KW-0489">Methyltransferase</keyword>
<dbReference type="HAMAP" id="MF_00658">
    <property type="entry name" value="23SrRNA_methyltr_H"/>
    <property type="match status" value="1"/>
</dbReference>
<keyword evidence="3 6" id="KW-0808">Transferase</keyword>
<feature type="binding site" evidence="6">
    <location>
        <begin position="127"/>
        <end position="132"/>
    </location>
    <ligand>
        <name>S-adenosyl-L-methionine</name>
        <dbReference type="ChEBI" id="CHEBI:59789"/>
    </ligand>
</feature>
<feature type="binding site" evidence="6">
    <location>
        <position position="76"/>
    </location>
    <ligand>
        <name>S-adenosyl-L-methionine</name>
        <dbReference type="ChEBI" id="CHEBI:59789"/>
    </ligand>
</feature>
<evidence type="ECO:0000256" key="2">
    <source>
        <dbReference type="ARBA" id="ARBA00022603"/>
    </source>
</evidence>
<keyword evidence="4 6" id="KW-0949">S-adenosyl-L-methionine</keyword>